<gene>
    <name evidence="4" type="ORF">PBK173_000016600</name>
</gene>
<reference evidence="4 5" key="1">
    <citation type="submission" date="2016-02" db="EMBL/GenBank/DDBJ databases">
        <authorList>
            <consortium name="Pathogen Informatics"/>
        </authorList>
    </citation>
    <scope>NUCLEOTIDE SEQUENCE [LARGE SCALE GENOMIC DNA]</scope>
    <source>
        <strain evidence="4 5">K173</strain>
    </source>
</reference>
<dbReference type="InterPro" id="IPR005484">
    <property type="entry name" value="Ribosomal_uL18_bac/plant/anim"/>
</dbReference>
<dbReference type="PANTHER" id="PTHR12899:SF3">
    <property type="entry name" value="LARGE RIBOSOMAL SUBUNIT PROTEIN UL18M"/>
    <property type="match status" value="1"/>
</dbReference>
<evidence type="ECO:0000313" key="4">
    <source>
        <dbReference type="EMBL" id="CXH83447.1"/>
    </source>
</evidence>
<dbReference type="GO" id="GO:0003735">
    <property type="term" value="F:structural constituent of ribosome"/>
    <property type="evidence" value="ECO:0007669"/>
    <property type="project" value="InterPro"/>
</dbReference>
<keyword evidence="3" id="KW-0687">Ribonucleoprotein</keyword>
<evidence type="ECO:0000256" key="3">
    <source>
        <dbReference type="ARBA" id="ARBA00023274"/>
    </source>
</evidence>
<keyword evidence="2 4" id="KW-0689">Ribosomal protein</keyword>
<dbReference type="Gene3D" id="3.30.420.100">
    <property type="match status" value="1"/>
</dbReference>
<proteinExistence type="inferred from homology"/>
<dbReference type="AlphaFoldDB" id="A0A122HPS2"/>
<sequence length="212" mass="24652">MRISVLLVPIFLYFICVIKCFTIHKKPSLHKSFLINLSLKTKKQNTETDTRVRAKHKDRKRVKNEILQQLIDEHVGNKHVEKVEDTNREVRNNLDIDKEILQGKRIPRMRIKKTNNHIYASIIDDYKKHILCFTCSRDPNLASILGTYINKKTNRVINDGKSIKSAWEIGKIIGKKALNKGIYRVKFDRGIYKYKDKIEALAEGARAIGLIL</sequence>
<dbReference type="EMBL" id="LT160021">
    <property type="protein sequence ID" value="CXH83447.1"/>
    <property type="molecule type" value="Genomic_DNA"/>
</dbReference>
<dbReference type="InterPro" id="IPR057268">
    <property type="entry name" value="Ribosomal_L18"/>
</dbReference>
<comment type="similarity">
    <text evidence="1">Belongs to the universal ribosomal protein uL18 family.</text>
</comment>
<protein>
    <submittedName>
        <fullName evidence="4">Apicoplast ribosomal protein L18, putative</fullName>
    </submittedName>
</protein>
<dbReference type="CDD" id="cd00432">
    <property type="entry name" value="Ribosomal_L18_L5e"/>
    <property type="match status" value="1"/>
</dbReference>
<dbReference type="GO" id="GO:1990904">
    <property type="term" value="C:ribonucleoprotein complex"/>
    <property type="evidence" value="ECO:0007669"/>
    <property type="project" value="UniProtKB-KW"/>
</dbReference>
<dbReference type="GO" id="GO:0005840">
    <property type="term" value="C:ribosome"/>
    <property type="evidence" value="ECO:0007669"/>
    <property type="project" value="UniProtKB-KW"/>
</dbReference>
<evidence type="ECO:0000256" key="2">
    <source>
        <dbReference type="ARBA" id="ARBA00022980"/>
    </source>
</evidence>
<dbReference type="OMA" id="NRVVNNG"/>
<evidence type="ECO:0000313" key="5">
    <source>
        <dbReference type="Proteomes" id="UP000069549"/>
    </source>
</evidence>
<dbReference type="VEuPathDB" id="PlasmoDB:PBANKA_0111700"/>
<dbReference type="Proteomes" id="UP000069549">
    <property type="component" value="Chromosome 1"/>
</dbReference>
<dbReference type="PANTHER" id="PTHR12899">
    <property type="entry name" value="39S RIBOSOMAL PROTEIN L18, MITOCHONDRIAL"/>
    <property type="match status" value="1"/>
</dbReference>
<organism evidence="4 5">
    <name type="scientific">Plasmodium berghei</name>
    <dbReference type="NCBI Taxonomy" id="5821"/>
    <lineage>
        <taxon>Eukaryota</taxon>
        <taxon>Sar</taxon>
        <taxon>Alveolata</taxon>
        <taxon>Apicomplexa</taxon>
        <taxon>Aconoidasida</taxon>
        <taxon>Haemosporida</taxon>
        <taxon>Plasmodiidae</taxon>
        <taxon>Plasmodium</taxon>
        <taxon>Plasmodium (Vinckeia)</taxon>
    </lineage>
</organism>
<dbReference type="GO" id="GO:0008097">
    <property type="term" value="F:5S rRNA binding"/>
    <property type="evidence" value="ECO:0007669"/>
    <property type="project" value="TreeGrafter"/>
</dbReference>
<dbReference type="GO" id="GO:0005737">
    <property type="term" value="C:cytoplasm"/>
    <property type="evidence" value="ECO:0007669"/>
    <property type="project" value="UniProtKB-ARBA"/>
</dbReference>
<dbReference type="GO" id="GO:0006412">
    <property type="term" value="P:translation"/>
    <property type="evidence" value="ECO:0007669"/>
    <property type="project" value="InterPro"/>
</dbReference>
<dbReference type="Pfam" id="PF00861">
    <property type="entry name" value="Ribosomal_L18p"/>
    <property type="match status" value="1"/>
</dbReference>
<evidence type="ECO:0000256" key="1">
    <source>
        <dbReference type="ARBA" id="ARBA00007116"/>
    </source>
</evidence>
<accession>A0A122HPS2</accession>
<name>A0A122HPS2_PLABE</name>
<dbReference type="SUPFAM" id="SSF53137">
    <property type="entry name" value="Translational machinery components"/>
    <property type="match status" value="1"/>
</dbReference>